<dbReference type="PANTHER" id="PTHR31891">
    <property type="entry name" value="FORMAMIDASE C869.04-RELATED"/>
    <property type="match status" value="1"/>
</dbReference>
<dbReference type="PANTHER" id="PTHR31891:SF1">
    <property type="entry name" value="FORMAMIDASE C869.04-RELATED"/>
    <property type="match status" value="1"/>
</dbReference>
<dbReference type="Gene3D" id="2.60.120.580">
    <property type="entry name" value="Acetamidase/Formamidase-like domains"/>
    <property type="match status" value="1"/>
</dbReference>
<accession>A0A1V0S8X7</accession>
<dbReference type="SUPFAM" id="SSF141130">
    <property type="entry name" value="Acetamidase/Formamidase-like"/>
    <property type="match status" value="1"/>
</dbReference>
<sequence length="407" mass="45380">MIPTLFKIDLNKSVFDQEKPLHNRWHPDIPATVFVKPGQIFKMECIDWTGGQIKNNNDACDIKNVDLTRVHYLSGPVHVKGAKPGDILKVEILDVQPHPQMNWGFTGIFDKKNGGGFLDDLFPNAAKAIWDFEGIYATSRHIPKVRFVGLIHPGLIGTAPSMELLEKWNYREKKLHDKCPCRNPPLAELPNKKGAYVGKLEGTKEGKKIKKEAARTIPGRENGGNCDIKNLTKGSAVYFPVYVDGAKLSMGDIHFSQGDGEISFCGAIETSGVLTLRCSIISNGMKTLGINNPIFETSILEPNYSKYLTFEGFSVDENGKQLYLDATESYRMSCVNAINYLTKFGYTPQQAYILLSSCPVEGRISGIVDFPNAITTLAVPTEIFQFDISPESKYINKYKFKQLPICK</sequence>
<name>A0A1V0S8X7_9VIRU</name>
<dbReference type="InterPro" id="IPR054833">
    <property type="entry name" value="FormamaseFmdA"/>
</dbReference>
<dbReference type="NCBIfam" id="NF045496">
    <property type="entry name" value="FormamaseFmdA"/>
    <property type="match status" value="1"/>
</dbReference>
<dbReference type="Pfam" id="PF03069">
    <property type="entry name" value="FmdA_AmdA"/>
    <property type="match status" value="1"/>
</dbReference>
<evidence type="ECO:0000313" key="1">
    <source>
        <dbReference type="EMBL" id="ARF08154.1"/>
    </source>
</evidence>
<organism evidence="1">
    <name type="scientific">Catovirus CTV1</name>
    <dbReference type="NCBI Taxonomy" id="1977631"/>
    <lineage>
        <taxon>Viruses</taxon>
        <taxon>Varidnaviria</taxon>
        <taxon>Bamfordvirae</taxon>
        <taxon>Nucleocytoviricota</taxon>
        <taxon>Megaviricetes</taxon>
        <taxon>Imitervirales</taxon>
        <taxon>Mimiviridae</taxon>
        <taxon>Klosneuvirinae</taxon>
        <taxon>Catovirus</taxon>
    </lineage>
</organism>
<reference evidence="1" key="1">
    <citation type="journal article" date="2017" name="Science">
        <title>Giant viruses with an expanded complement of translation system components.</title>
        <authorList>
            <person name="Schulz F."/>
            <person name="Yutin N."/>
            <person name="Ivanova N.N."/>
            <person name="Ortega D.R."/>
            <person name="Lee T.K."/>
            <person name="Vierheilig J."/>
            <person name="Daims H."/>
            <person name="Horn M."/>
            <person name="Wagner M."/>
            <person name="Jensen G.J."/>
            <person name="Kyrpides N.C."/>
            <person name="Koonin E.V."/>
            <person name="Woyke T."/>
        </authorList>
    </citation>
    <scope>NUCLEOTIDE SEQUENCE</scope>
    <source>
        <strain evidence="1">CTV1</strain>
    </source>
</reference>
<dbReference type="InterPro" id="IPR004304">
    <property type="entry name" value="FmdA_AmdA"/>
</dbReference>
<dbReference type="GO" id="GO:0016811">
    <property type="term" value="F:hydrolase activity, acting on carbon-nitrogen (but not peptide) bonds, in linear amides"/>
    <property type="evidence" value="ECO:0007669"/>
    <property type="project" value="InterPro"/>
</dbReference>
<gene>
    <name evidence="1" type="ORF">Catovirus_1_204</name>
</gene>
<protein>
    <submittedName>
        <fullName evidence="1">Acetamidase/formamidase family protein</fullName>
    </submittedName>
</protein>
<proteinExistence type="predicted"/>
<dbReference type="EMBL" id="KY684083">
    <property type="protein sequence ID" value="ARF08154.1"/>
    <property type="molecule type" value="Genomic_DNA"/>
</dbReference>